<dbReference type="EMBL" id="GG663376">
    <property type="protein sequence ID" value="EEH03725.1"/>
    <property type="molecule type" value="Genomic_DNA"/>
</dbReference>
<organism evidence="2 3">
    <name type="scientific">Ajellomyces capsulatus (strain G186AR / H82 / ATCC MYA-2454 / RMSCC 2432)</name>
    <name type="common">Darling's disease fungus</name>
    <name type="synonym">Histoplasma capsulatum</name>
    <dbReference type="NCBI Taxonomy" id="447093"/>
    <lineage>
        <taxon>Eukaryota</taxon>
        <taxon>Fungi</taxon>
        <taxon>Dikarya</taxon>
        <taxon>Ascomycota</taxon>
        <taxon>Pezizomycotina</taxon>
        <taxon>Eurotiomycetes</taxon>
        <taxon>Eurotiomycetidae</taxon>
        <taxon>Onygenales</taxon>
        <taxon>Ajellomycetaceae</taxon>
        <taxon>Histoplasma</taxon>
    </lineage>
</organism>
<dbReference type="HOGENOM" id="CLU_1926975_0_0_1"/>
<gene>
    <name evidence="2" type="ORF">HCBG_07851</name>
</gene>
<dbReference type="Proteomes" id="UP000001631">
    <property type="component" value="Unassembled WGS sequence"/>
</dbReference>
<proteinExistence type="predicted"/>
<evidence type="ECO:0000313" key="2">
    <source>
        <dbReference type="EMBL" id="EEH03725.1"/>
    </source>
</evidence>
<dbReference type="GeneID" id="69040867"/>
<feature type="compositionally biased region" description="Basic and acidic residues" evidence="1">
    <location>
        <begin position="50"/>
        <end position="62"/>
    </location>
</feature>
<sequence>MHERSRKLRMEQVQLNQNVKDAGSGCDMQFEGWGTTPPESCDEENAYIPREIKLNIEEESRGYRSNNNNSNSKNANTPPGSTARNPIGNTAAPQSKKDHAADAGNDAGESSGPTASGETGQVGLRFGSWGFGTGTSNWPC</sequence>
<name>C0NY56_AJECG</name>
<protein>
    <submittedName>
        <fullName evidence="2">Uncharacterized protein</fullName>
    </submittedName>
</protein>
<feature type="region of interest" description="Disordered" evidence="1">
    <location>
        <begin position="19"/>
        <end position="140"/>
    </location>
</feature>
<dbReference type="InParanoid" id="C0NY56"/>
<evidence type="ECO:0000313" key="3">
    <source>
        <dbReference type="Proteomes" id="UP000001631"/>
    </source>
</evidence>
<feature type="compositionally biased region" description="Polar residues" evidence="1">
    <location>
        <begin position="77"/>
        <end position="93"/>
    </location>
</feature>
<feature type="compositionally biased region" description="Low complexity" evidence="1">
    <location>
        <begin position="65"/>
        <end position="76"/>
    </location>
</feature>
<keyword evidence="3" id="KW-1185">Reference proteome</keyword>
<dbReference type="AlphaFoldDB" id="C0NY56"/>
<accession>C0NY56</accession>
<dbReference type="RefSeq" id="XP_045284206.1">
    <property type="nucleotide sequence ID" value="XM_045434900.1"/>
</dbReference>
<reference evidence="2" key="1">
    <citation type="submission" date="2009-02" db="EMBL/GenBank/DDBJ databases">
        <title>The Genome Sequence of Ajellomyces capsulatus strain G186AR.</title>
        <authorList>
            <consortium name="The Broad Institute Genome Sequencing Platform"/>
            <person name="Champion M."/>
            <person name="Cuomo C."/>
            <person name="Ma L.-J."/>
            <person name="Henn M.R."/>
            <person name="Sil A."/>
            <person name="Goldman B."/>
            <person name="Young S.K."/>
            <person name="Kodira C.D."/>
            <person name="Zeng Q."/>
            <person name="Koehrsen M."/>
            <person name="Alvarado L."/>
            <person name="Berlin A."/>
            <person name="Borenstein D."/>
            <person name="Chen Z."/>
            <person name="Engels R."/>
            <person name="Freedman E."/>
            <person name="Gellesch M."/>
            <person name="Goldberg J."/>
            <person name="Griggs A."/>
            <person name="Gujja S."/>
            <person name="Heiman D."/>
            <person name="Hepburn T."/>
            <person name="Howarth C."/>
            <person name="Jen D."/>
            <person name="Larson L."/>
            <person name="Lewis B."/>
            <person name="Mehta T."/>
            <person name="Park D."/>
            <person name="Pearson M."/>
            <person name="Roberts A."/>
            <person name="Saif S."/>
            <person name="Shea T."/>
            <person name="Shenoy N."/>
            <person name="Sisk P."/>
            <person name="Stolte C."/>
            <person name="Sykes S."/>
            <person name="Walk T."/>
            <person name="White J."/>
            <person name="Yandava C."/>
            <person name="Klein B."/>
            <person name="McEwen J.G."/>
            <person name="Puccia R."/>
            <person name="Goldman G.H."/>
            <person name="Felipe M.S."/>
            <person name="Nino-Vega G."/>
            <person name="San-Blas G."/>
            <person name="Taylor J."/>
            <person name="Mendoza L."/>
            <person name="Galagan J."/>
            <person name="Nusbaum C."/>
            <person name="Birren B."/>
        </authorList>
    </citation>
    <scope>NUCLEOTIDE SEQUENCE</scope>
    <source>
        <strain evidence="2">G186AR</strain>
    </source>
</reference>
<evidence type="ECO:0000256" key="1">
    <source>
        <dbReference type="SAM" id="MobiDB-lite"/>
    </source>
</evidence>